<dbReference type="STRING" id="1149755.A0A2J6S4U1"/>
<name>A0A2J6S4U1_HYAVF</name>
<feature type="compositionally biased region" description="Polar residues" evidence="1">
    <location>
        <begin position="184"/>
        <end position="193"/>
    </location>
</feature>
<feature type="region of interest" description="Disordered" evidence="1">
    <location>
        <begin position="182"/>
        <end position="252"/>
    </location>
</feature>
<organism evidence="3 4">
    <name type="scientific">Hyaloscypha variabilis (strain UAMH 11265 / GT02V1 / F)</name>
    <name type="common">Meliniomyces variabilis</name>
    <dbReference type="NCBI Taxonomy" id="1149755"/>
    <lineage>
        <taxon>Eukaryota</taxon>
        <taxon>Fungi</taxon>
        <taxon>Dikarya</taxon>
        <taxon>Ascomycota</taxon>
        <taxon>Pezizomycotina</taxon>
        <taxon>Leotiomycetes</taxon>
        <taxon>Helotiales</taxon>
        <taxon>Hyaloscyphaceae</taxon>
        <taxon>Hyaloscypha</taxon>
        <taxon>Hyaloscypha variabilis</taxon>
    </lineage>
</organism>
<dbReference type="OrthoDB" id="20872at2759"/>
<sequence>MAEAAGLALGGISLASMFSSCVEILEYFEHGRNWLYDFSLAQTKVDLMKVRLSQLGKYMQVETCVAEASVLESNGQPAPGTGSVSAGLLGITKILGRTTALCSRYSAANPDVGPAGPTKQSSSCSLALSPASFSFTRRPQPRRLSNLGKKVCWAVHDKKKFEGLISDFECLLSNLERITDGLENGQSPEQILSSEKDSSCRLGGSPLMDNKKPPKKPKVATRQPATVRPLASSSRSSASDLNHSSQPQALEVSGALSSTMSSWIRNHSLDQSIHLVGPQVDDEYYAVECSQPGNYRYEENLSFDQSLAITGPTSQKTLELMTKTWLELAKHAVDRKTEDCPYQ</sequence>
<keyword evidence="4" id="KW-1185">Reference proteome</keyword>
<dbReference type="Proteomes" id="UP000235786">
    <property type="component" value="Unassembled WGS sequence"/>
</dbReference>
<evidence type="ECO:0000313" key="3">
    <source>
        <dbReference type="EMBL" id="PMD45790.1"/>
    </source>
</evidence>
<gene>
    <name evidence="3" type="ORF">L207DRAFT_525130</name>
</gene>
<dbReference type="AlphaFoldDB" id="A0A2J6S4U1"/>
<reference evidence="3 4" key="1">
    <citation type="submission" date="2016-04" db="EMBL/GenBank/DDBJ databases">
        <title>A degradative enzymes factory behind the ericoid mycorrhizal symbiosis.</title>
        <authorList>
            <consortium name="DOE Joint Genome Institute"/>
            <person name="Martino E."/>
            <person name="Morin E."/>
            <person name="Grelet G."/>
            <person name="Kuo A."/>
            <person name="Kohler A."/>
            <person name="Daghino S."/>
            <person name="Barry K."/>
            <person name="Choi C."/>
            <person name="Cichocki N."/>
            <person name="Clum A."/>
            <person name="Copeland A."/>
            <person name="Hainaut M."/>
            <person name="Haridas S."/>
            <person name="Labutti K."/>
            <person name="Lindquist E."/>
            <person name="Lipzen A."/>
            <person name="Khouja H.-R."/>
            <person name="Murat C."/>
            <person name="Ohm R."/>
            <person name="Olson A."/>
            <person name="Spatafora J."/>
            <person name="Veneault-Fourrey C."/>
            <person name="Henrissat B."/>
            <person name="Grigoriev I."/>
            <person name="Martin F."/>
            <person name="Perotto S."/>
        </authorList>
    </citation>
    <scope>NUCLEOTIDE SEQUENCE [LARGE SCALE GENOMIC DNA]</scope>
    <source>
        <strain evidence="3 4">F</strain>
    </source>
</reference>
<evidence type="ECO:0000313" key="4">
    <source>
        <dbReference type="Proteomes" id="UP000235786"/>
    </source>
</evidence>
<feature type="domain" description="Prion-inhibition and propagation HeLo" evidence="2">
    <location>
        <begin position="6"/>
        <end position="182"/>
    </location>
</feature>
<evidence type="ECO:0000259" key="2">
    <source>
        <dbReference type="Pfam" id="PF14479"/>
    </source>
</evidence>
<dbReference type="InterPro" id="IPR038305">
    <property type="entry name" value="HeLo_sf"/>
</dbReference>
<feature type="compositionally biased region" description="Low complexity" evidence="1">
    <location>
        <begin position="232"/>
        <end position="245"/>
    </location>
</feature>
<accession>A0A2J6S4U1</accession>
<dbReference type="EMBL" id="KZ613940">
    <property type="protein sequence ID" value="PMD45790.1"/>
    <property type="molecule type" value="Genomic_DNA"/>
</dbReference>
<dbReference type="InterPro" id="IPR029498">
    <property type="entry name" value="HeLo_dom"/>
</dbReference>
<proteinExistence type="predicted"/>
<dbReference type="Pfam" id="PF14479">
    <property type="entry name" value="HeLo"/>
    <property type="match status" value="1"/>
</dbReference>
<protein>
    <recommendedName>
        <fullName evidence="2">Prion-inhibition and propagation HeLo domain-containing protein</fullName>
    </recommendedName>
</protein>
<evidence type="ECO:0000256" key="1">
    <source>
        <dbReference type="SAM" id="MobiDB-lite"/>
    </source>
</evidence>
<dbReference type="Gene3D" id="1.20.120.1020">
    <property type="entry name" value="Prion-inhibition and propagation, HeLo domain"/>
    <property type="match status" value="1"/>
</dbReference>